<comment type="caution">
    <text evidence="1">The sequence shown here is derived from an EMBL/GenBank/DDBJ whole genome shotgun (WGS) entry which is preliminary data.</text>
</comment>
<sequence>MCMFDEDESWVEDGKCDGCGKCADFDEHDDDE</sequence>
<dbReference type="AlphaFoldDB" id="A0A0F8Z319"/>
<proteinExistence type="predicted"/>
<evidence type="ECO:0000313" key="1">
    <source>
        <dbReference type="EMBL" id="KKK80430.1"/>
    </source>
</evidence>
<gene>
    <name evidence="1" type="ORF">LCGC14_2823540</name>
</gene>
<evidence type="ECO:0008006" key="2">
    <source>
        <dbReference type="Google" id="ProtNLM"/>
    </source>
</evidence>
<dbReference type="EMBL" id="LAZR01053584">
    <property type="protein sequence ID" value="KKK80430.1"/>
    <property type="molecule type" value="Genomic_DNA"/>
</dbReference>
<accession>A0A0F8Z319</accession>
<reference evidence="1" key="1">
    <citation type="journal article" date="2015" name="Nature">
        <title>Complex archaea that bridge the gap between prokaryotes and eukaryotes.</title>
        <authorList>
            <person name="Spang A."/>
            <person name="Saw J.H."/>
            <person name="Jorgensen S.L."/>
            <person name="Zaremba-Niedzwiedzka K."/>
            <person name="Martijn J."/>
            <person name="Lind A.E."/>
            <person name="van Eijk R."/>
            <person name="Schleper C."/>
            <person name="Guy L."/>
            <person name="Ettema T.J."/>
        </authorList>
    </citation>
    <scope>NUCLEOTIDE SEQUENCE</scope>
</reference>
<protein>
    <recommendedName>
        <fullName evidence="2">4Fe-4S ferredoxin-type domain-containing protein</fullName>
    </recommendedName>
</protein>
<name>A0A0F8Z319_9ZZZZ</name>
<organism evidence="1">
    <name type="scientific">marine sediment metagenome</name>
    <dbReference type="NCBI Taxonomy" id="412755"/>
    <lineage>
        <taxon>unclassified sequences</taxon>
        <taxon>metagenomes</taxon>
        <taxon>ecological metagenomes</taxon>
    </lineage>
</organism>